<dbReference type="Proteomes" id="UP000325577">
    <property type="component" value="Linkage Group LG1"/>
</dbReference>
<name>A0A5J5BYK5_9ASTE</name>
<sequence>MRDNIGIGGSWSEFVDYVIASIKSEDVKLVLEGQSKSNGAAYAKLIAQKSKGMPLISVSLAKLVDIAASEAMANLSLELYKAFKCTHNLLIQEQERYYQLTEVISAEQEKNEIIQSQLDTVLHPKRHKSHKVNDKATADALSVTNLQGSPDKTTTQSLGSKVTNRVVPAYRRAKVRGVLLQDTEDDADK</sequence>
<organism evidence="1 2">
    <name type="scientific">Nyssa sinensis</name>
    <dbReference type="NCBI Taxonomy" id="561372"/>
    <lineage>
        <taxon>Eukaryota</taxon>
        <taxon>Viridiplantae</taxon>
        <taxon>Streptophyta</taxon>
        <taxon>Embryophyta</taxon>
        <taxon>Tracheophyta</taxon>
        <taxon>Spermatophyta</taxon>
        <taxon>Magnoliopsida</taxon>
        <taxon>eudicotyledons</taxon>
        <taxon>Gunneridae</taxon>
        <taxon>Pentapetalae</taxon>
        <taxon>asterids</taxon>
        <taxon>Cornales</taxon>
        <taxon>Nyssaceae</taxon>
        <taxon>Nyssa</taxon>
    </lineage>
</organism>
<keyword evidence="2" id="KW-1185">Reference proteome</keyword>
<dbReference type="PANTHER" id="PTHR35770">
    <property type="entry name" value="U2 SMALL NUCLEAR RIBONUCLEOPROTEIN AUXILIARY FACTOR-LIKE PROTEIN"/>
    <property type="match status" value="1"/>
</dbReference>
<accession>A0A5J5BYK5</accession>
<protein>
    <submittedName>
        <fullName evidence="1">Uncharacterized protein</fullName>
    </submittedName>
</protein>
<evidence type="ECO:0000313" key="1">
    <source>
        <dbReference type="EMBL" id="KAA8547020.1"/>
    </source>
</evidence>
<dbReference type="AlphaFoldDB" id="A0A5J5BYK5"/>
<proteinExistence type="predicted"/>
<dbReference type="EMBL" id="CM018032">
    <property type="protein sequence ID" value="KAA8547020.1"/>
    <property type="molecule type" value="Genomic_DNA"/>
</dbReference>
<dbReference type="PANTHER" id="PTHR35770:SF1">
    <property type="entry name" value="U2 SMALL NUCLEAR RIBONUCLEOPROTEIN AUXILIARY FACTOR-LIKE PROTEIN"/>
    <property type="match status" value="1"/>
</dbReference>
<gene>
    <name evidence="1" type="ORF">F0562_003449</name>
</gene>
<dbReference type="OrthoDB" id="775087at2759"/>
<evidence type="ECO:0000313" key="2">
    <source>
        <dbReference type="Proteomes" id="UP000325577"/>
    </source>
</evidence>
<reference evidence="1 2" key="1">
    <citation type="submission" date="2019-09" db="EMBL/GenBank/DDBJ databases">
        <title>A chromosome-level genome assembly of the Chinese tupelo Nyssa sinensis.</title>
        <authorList>
            <person name="Yang X."/>
            <person name="Kang M."/>
            <person name="Yang Y."/>
            <person name="Xiong H."/>
            <person name="Wang M."/>
            <person name="Zhang Z."/>
            <person name="Wang Z."/>
            <person name="Wu H."/>
            <person name="Ma T."/>
            <person name="Liu J."/>
            <person name="Xi Z."/>
        </authorList>
    </citation>
    <scope>NUCLEOTIDE SEQUENCE [LARGE SCALE GENOMIC DNA]</scope>
    <source>
        <strain evidence="1">J267</strain>
        <tissue evidence="1">Leaf</tissue>
    </source>
</reference>